<reference evidence="2 3" key="1">
    <citation type="submission" date="2020-04" db="EMBL/GenBank/DDBJ databases">
        <authorList>
            <consortium name="Desulfovibrio sp. FSS-1 genome sequencing consortium"/>
            <person name="Shimoshige H."/>
            <person name="Kobayashi H."/>
            <person name="Maekawa T."/>
        </authorList>
    </citation>
    <scope>NUCLEOTIDE SEQUENCE [LARGE SCALE GENOMIC DNA]</scope>
    <source>
        <strain evidence="2 3">SIID29052-01</strain>
    </source>
</reference>
<sequence>MKNIAIAKELGVCAAALESLEYADAAPVHRFSGHVPLWDFEHPRSKNPFASFSGISPAFETLPPGTGIEEAMRHTRFVCFIGASLSPEMKTALGSQGTICLVFEPNIDKLEVFLGTLGTRAHMTNSAFYWGGDVRNLSPSLSATLPDSLSKTGFPVFFIQDGLESLDVTNYIIQHVELFYYRNVIYYISGPEHYKGFPLRQMTRHLTFDCTFHSYNNTRTILESGTINDLKGALPGVSAILIAAGPALTDKIEWIKAHRQDAVTIAVNSALRPLLEHGVSPDFVVINDTSLASGKTLENLPDLPDTTLVGHCLSELSRGSFGKVFVFGNVDRQPFPPRDDLILHGSVITTAFSLAEYMGCARAYLVGAQLASHHPSKLSYSRGSIHGEYDGEIEPSLFVNRFPQLYPVQAANGRTMYTTLNFYDSTQWFIDRIHGSTLEVVNTSGESIIHGGKIRVEEEPPVPPDPTLRERMLDIRITPPAASRERIRQYLQSELGNWRRSMKEADILLRQFGMQDADALTVASRYIAHCDQDNRSFMLTQYHHFDNKTFHDMFFTTNRESKLQGAKYFLMNLREMSRDIFNLLVEQLTAVSRADA</sequence>
<evidence type="ECO:0000313" key="3">
    <source>
        <dbReference type="Proteomes" id="UP000494245"/>
    </source>
</evidence>
<evidence type="ECO:0000259" key="1">
    <source>
        <dbReference type="Pfam" id="PF01973"/>
    </source>
</evidence>
<dbReference type="PANTHER" id="PTHR41786:SF1">
    <property type="entry name" value="6-HYDROXYMETHYLPTERIN DIPHOSPHOKINASE MPTE-LIKE DOMAIN-CONTAINING PROTEIN"/>
    <property type="match status" value="1"/>
</dbReference>
<gene>
    <name evidence="2" type="ORF">NNJEOMEG_02795</name>
</gene>
<protein>
    <recommendedName>
        <fullName evidence="1">6-hydroxymethylpterin diphosphokinase MptE-like domain-containing protein</fullName>
    </recommendedName>
</protein>
<feature type="domain" description="6-hydroxymethylpterin diphosphokinase MptE-like" evidence="1">
    <location>
        <begin position="214"/>
        <end position="371"/>
    </location>
</feature>
<dbReference type="AlphaFoldDB" id="A0A6V8LZ74"/>
<evidence type="ECO:0000313" key="2">
    <source>
        <dbReference type="EMBL" id="GFK94947.1"/>
    </source>
</evidence>
<keyword evidence="3" id="KW-1185">Reference proteome</keyword>
<reference evidence="2 3" key="2">
    <citation type="submission" date="2020-05" db="EMBL/GenBank/DDBJ databases">
        <title>Draft genome sequence of Desulfovibrio sp. strainFSS-1.</title>
        <authorList>
            <person name="Shimoshige H."/>
            <person name="Kobayashi H."/>
            <person name="Maekawa T."/>
        </authorList>
    </citation>
    <scope>NUCLEOTIDE SEQUENCE [LARGE SCALE GENOMIC DNA]</scope>
    <source>
        <strain evidence="2 3">SIID29052-01</strain>
    </source>
</reference>
<dbReference type="Proteomes" id="UP000494245">
    <property type="component" value="Unassembled WGS sequence"/>
</dbReference>
<proteinExistence type="predicted"/>
<dbReference type="RefSeq" id="WP_173085525.1">
    <property type="nucleotide sequence ID" value="NZ_BLTE01000013.1"/>
</dbReference>
<dbReference type="PANTHER" id="PTHR41786">
    <property type="entry name" value="MOTILITY ACCESSORY FACTOR MAF"/>
    <property type="match status" value="1"/>
</dbReference>
<name>A0A6V8LZ74_9BACT</name>
<accession>A0A6V8LZ74</accession>
<comment type="caution">
    <text evidence="2">The sequence shown here is derived from an EMBL/GenBank/DDBJ whole genome shotgun (WGS) entry which is preliminary data.</text>
</comment>
<organism evidence="2 3">
    <name type="scientific">Fundidesulfovibrio magnetotacticus</name>
    <dbReference type="NCBI Taxonomy" id="2730080"/>
    <lineage>
        <taxon>Bacteria</taxon>
        <taxon>Pseudomonadati</taxon>
        <taxon>Thermodesulfobacteriota</taxon>
        <taxon>Desulfovibrionia</taxon>
        <taxon>Desulfovibrionales</taxon>
        <taxon>Desulfovibrionaceae</taxon>
        <taxon>Fundidesulfovibrio</taxon>
    </lineage>
</organism>
<dbReference type="Pfam" id="PF01973">
    <property type="entry name" value="MptE-like"/>
    <property type="match status" value="1"/>
</dbReference>
<dbReference type="InterPro" id="IPR002826">
    <property type="entry name" value="MptE-like"/>
</dbReference>
<dbReference type="EMBL" id="BLTE01000013">
    <property type="protein sequence ID" value="GFK94947.1"/>
    <property type="molecule type" value="Genomic_DNA"/>
</dbReference>